<accession>A0ABS4CT94</accession>
<dbReference type="RefSeq" id="WP_211086087.1">
    <property type="nucleotide sequence ID" value="NZ_JAFDST010000001.1"/>
</dbReference>
<reference evidence="1 2" key="1">
    <citation type="submission" date="2021-01" db="EMBL/GenBank/DDBJ databases">
        <title>Genomic Encyclopedia of Type Strains, Phase IV (KMG-IV): sequencing the most valuable type-strain genomes for metagenomic binning, comparative biology and taxonomic classification.</title>
        <authorList>
            <person name="Goeker M."/>
        </authorList>
    </citation>
    <scope>NUCLEOTIDE SEQUENCE [LARGE SCALE GENOMIC DNA]</scope>
    <source>
        <strain evidence="1 2">DSM 103394</strain>
    </source>
</reference>
<gene>
    <name evidence="1" type="ORF">JOC74_001267</name>
</gene>
<sequence length="139" mass="16533">MRKIDIIVKILLEEQIFYLYGSELCKNTGIEFFEVFDFNCANAVKAIIGEDFFGENYCYNIDPFIEGWRSKEDFEIKMLEWDITLIEEISLKQKSDVIEELVKVKRELYSKISNLNEYGVYFRGIEEEKLLEKLLEQLS</sequence>
<evidence type="ECO:0000313" key="2">
    <source>
        <dbReference type="Proteomes" id="UP000674416"/>
    </source>
</evidence>
<proteinExistence type="predicted"/>
<name>A0ABS4CT94_9BACI</name>
<protein>
    <submittedName>
        <fullName evidence="1">Uncharacterized protein</fullName>
    </submittedName>
</protein>
<dbReference type="EMBL" id="JAFDST010000001">
    <property type="protein sequence ID" value="MBP1080779.1"/>
    <property type="molecule type" value="Genomic_DNA"/>
</dbReference>
<dbReference type="Proteomes" id="UP000674416">
    <property type="component" value="Unassembled WGS sequence"/>
</dbReference>
<keyword evidence="2" id="KW-1185">Reference proteome</keyword>
<organism evidence="1 2">
    <name type="scientific">Bacillus capparidis</name>
    <dbReference type="NCBI Taxonomy" id="1840411"/>
    <lineage>
        <taxon>Bacteria</taxon>
        <taxon>Bacillati</taxon>
        <taxon>Bacillota</taxon>
        <taxon>Bacilli</taxon>
        <taxon>Bacillales</taxon>
        <taxon>Bacillaceae</taxon>
        <taxon>Bacillus</taxon>
    </lineage>
</organism>
<evidence type="ECO:0000313" key="1">
    <source>
        <dbReference type="EMBL" id="MBP1080779.1"/>
    </source>
</evidence>
<comment type="caution">
    <text evidence="1">The sequence shown here is derived from an EMBL/GenBank/DDBJ whole genome shotgun (WGS) entry which is preliminary data.</text>
</comment>